<accession>A0A6N8DMY5</accession>
<dbReference type="GO" id="GO:0005975">
    <property type="term" value="P:carbohydrate metabolic process"/>
    <property type="evidence" value="ECO:0007669"/>
    <property type="project" value="InterPro"/>
</dbReference>
<evidence type="ECO:0000259" key="1">
    <source>
        <dbReference type="Pfam" id="PF03033"/>
    </source>
</evidence>
<evidence type="ECO:0000259" key="2">
    <source>
        <dbReference type="Pfam" id="PF06722"/>
    </source>
</evidence>
<dbReference type="CDD" id="cd03784">
    <property type="entry name" value="GT1_Gtf-like"/>
    <property type="match status" value="1"/>
</dbReference>
<feature type="domain" description="Erythromycin biosynthesis protein CIII-like C-terminal" evidence="2">
    <location>
        <begin position="309"/>
        <end position="404"/>
    </location>
</feature>
<dbReference type="Pfam" id="PF03033">
    <property type="entry name" value="Glyco_transf_28"/>
    <property type="match status" value="1"/>
</dbReference>
<dbReference type="SUPFAM" id="SSF53756">
    <property type="entry name" value="UDP-Glycosyltransferase/glycogen phosphorylase"/>
    <property type="match status" value="1"/>
</dbReference>
<dbReference type="GO" id="GO:0016758">
    <property type="term" value="F:hexosyltransferase activity"/>
    <property type="evidence" value="ECO:0007669"/>
    <property type="project" value="InterPro"/>
</dbReference>
<dbReference type="RefSeq" id="WP_155446645.1">
    <property type="nucleotide sequence ID" value="NZ_JAOQNR010000013.1"/>
</dbReference>
<dbReference type="InterPro" id="IPR004276">
    <property type="entry name" value="GlycoTrans_28_N"/>
</dbReference>
<sequence length="434" mass="45529">MTAKIVLATLGSHGDIHPFIALGKALQERGFEVVAATSGHYRPLFEREGLSFSGIGPDEGDALRLMGVSADAFVKELLTDDLAVVRFSQDFLAESVRDLMPIVAGADLVVCHHIAYAAQLAAENFGVPYVHVLLSPTLLLQPEDPPILGTAPFVRAPGKIGQMWNRSLASSLRLAFRPFTRRARRLRAAMGLPSARDLPFLDPGDALDVLGLFSPLLMTAPKGSLGLGATFHDGGETQELAPEVEAFLAAGAPPVVLTLGSFAALGGADVLRDGVAAARALGRRALVIAGRDDARGIGAPEGDDLLIWGYAPHSRVFARAAAILHHGGAGTAVQALRAGKPQLIAPFFADQPDNAARIARLGVARVLPRAKFSAVGAVEALRHLLETPDYALRAGEMAARIGAEDGAAAAADIIARLIQQKKTPPETAAHSSRT</sequence>
<dbReference type="Pfam" id="PF06722">
    <property type="entry name" value="EryCIII-like_C"/>
    <property type="match status" value="1"/>
</dbReference>
<dbReference type="PANTHER" id="PTHR48050">
    <property type="entry name" value="STEROL 3-BETA-GLUCOSYLTRANSFERASE"/>
    <property type="match status" value="1"/>
</dbReference>
<dbReference type="Proteomes" id="UP000439113">
    <property type="component" value="Unassembled WGS sequence"/>
</dbReference>
<name>A0A6N8DMY5_RHOAC</name>
<dbReference type="GO" id="GO:0033072">
    <property type="term" value="P:vancomycin biosynthetic process"/>
    <property type="evidence" value="ECO:0007669"/>
    <property type="project" value="UniProtKB-ARBA"/>
</dbReference>
<organism evidence="3 4">
    <name type="scientific">Rhodoblastus acidophilus</name>
    <name type="common">Rhodopseudomonas acidophila</name>
    <dbReference type="NCBI Taxonomy" id="1074"/>
    <lineage>
        <taxon>Bacteria</taxon>
        <taxon>Pseudomonadati</taxon>
        <taxon>Pseudomonadota</taxon>
        <taxon>Alphaproteobacteria</taxon>
        <taxon>Hyphomicrobiales</taxon>
        <taxon>Rhodoblastaceae</taxon>
        <taxon>Rhodoblastus</taxon>
    </lineage>
</organism>
<reference evidence="3 4" key="1">
    <citation type="submission" date="2019-11" db="EMBL/GenBank/DDBJ databases">
        <title>Whole-genome sequence of a Rhodoblastus acidophilus DSM 142.</title>
        <authorList>
            <person name="Kyndt J.A."/>
            <person name="Meyer T.E."/>
        </authorList>
    </citation>
    <scope>NUCLEOTIDE SEQUENCE [LARGE SCALE GENOMIC DNA]</scope>
    <source>
        <strain evidence="3 4">DSM 142</strain>
    </source>
</reference>
<dbReference type="InterPro" id="IPR002213">
    <property type="entry name" value="UDP_glucos_trans"/>
</dbReference>
<dbReference type="GO" id="GO:0008194">
    <property type="term" value="F:UDP-glycosyltransferase activity"/>
    <property type="evidence" value="ECO:0007669"/>
    <property type="project" value="InterPro"/>
</dbReference>
<dbReference type="OrthoDB" id="9805366at2"/>
<feature type="domain" description="Glycosyltransferase family 28 N-terminal" evidence="1">
    <location>
        <begin position="5"/>
        <end position="67"/>
    </location>
</feature>
<dbReference type="Gene3D" id="3.40.50.2000">
    <property type="entry name" value="Glycogen Phosphorylase B"/>
    <property type="match status" value="2"/>
</dbReference>
<proteinExistence type="predicted"/>
<evidence type="ECO:0000313" key="4">
    <source>
        <dbReference type="Proteomes" id="UP000439113"/>
    </source>
</evidence>
<gene>
    <name evidence="3" type="ORF">GJ654_13245</name>
</gene>
<dbReference type="InterPro" id="IPR050426">
    <property type="entry name" value="Glycosyltransferase_28"/>
</dbReference>
<evidence type="ECO:0000313" key="3">
    <source>
        <dbReference type="EMBL" id="MTV31952.1"/>
    </source>
</evidence>
<dbReference type="InterPro" id="IPR010610">
    <property type="entry name" value="EryCIII-like_C"/>
</dbReference>
<dbReference type="AlphaFoldDB" id="A0A6N8DMY5"/>
<dbReference type="PANTHER" id="PTHR48050:SF13">
    <property type="entry name" value="STEROL 3-BETA-GLUCOSYLTRANSFERASE UGT80A2"/>
    <property type="match status" value="1"/>
</dbReference>
<protein>
    <submittedName>
        <fullName evidence="3">Uncharacterized protein</fullName>
    </submittedName>
</protein>
<comment type="caution">
    <text evidence="3">The sequence shown here is derived from an EMBL/GenBank/DDBJ whole genome shotgun (WGS) entry which is preliminary data.</text>
</comment>
<dbReference type="EMBL" id="WNKS01000012">
    <property type="protein sequence ID" value="MTV31952.1"/>
    <property type="molecule type" value="Genomic_DNA"/>
</dbReference>